<sequence length="411" mass="46105">MDPAAVPNFPPEYVNASNAGTIVGVVGVFYFIALTFVALRVYCRLFLVRTLGIDDGLIIITAALAFVSWLCLVLQIPYGLGRHGLVVPVPDRIKFERITFWKTVLSDGFALGLLRISMAISLLRLNRDLKWYKYSLYALMAFVVAYSIQAITWLFVYCTPFSGWWEFQWMNPFDPRCKSFTTFVNLVYWNISCNIFTDVCLGTLPIPIIWNLKMKLRVKLYVIGILNLGYFAVLMGILKAVFMLTTGGNPDAIFHYYVHFWENLQLNIGIIAACASFLKPLVGRLLKINTSAGYYPSGQYAYGRSGRTPLGTNPGSRTNNKRRTGMGQDDFELHTKSEVTVGERGVSVSPGTTRVQGTRSRTSDLHPDGGMYASEGNAHSDANSEEIILQKPEPSHGIMMRRDFTVEYGQK</sequence>
<dbReference type="InterPro" id="IPR049326">
    <property type="entry name" value="Rhodopsin_dom_fungi"/>
</dbReference>
<evidence type="ECO:0000256" key="3">
    <source>
        <dbReference type="ARBA" id="ARBA00022989"/>
    </source>
</evidence>
<feature type="domain" description="Rhodopsin" evidence="8">
    <location>
        <begin position="39"/>
        <end position="283"/>
    </location>
</feature>
<dbReference type="PANTHER" id="PTHR33048:SF167">
    <property type="entry name" value="INTEGRAL MEMBRANE PROTEIN"/>
    <property type="match status" value="1"/>
</dbReference>
<feature type="transmembrane region" description="Helical" evidence="7">
    <location>
        <begin position="186"/>
        <end position="208"/>
    </location>
</feature>
<evidence type="ECO:0000256" key="1">
    <source>
        <dbReference type="ARBA" id="ARBA00004141"/>
    </source>
</evidence>
<proteinExistence type="inferred from homology"/>
<comment type="subcellular location">
    <subcellularLocation>
        <location evidence="1">Membrane</location>
        <topology evidence="1">Multi-pass membrane protein</topology>
    </subcellularLocation>
</comment>
<keyword evidence="2 7" id="KW-0812">Transmembrane</keyword>
<feature type="transmembrane region" description="Helical" evidence="7">
    <location>
        <begin position="264"/>
        <end position="282"/>
    </location>
</feature>
<feature type="transmembrane region" description="Helical" evidence="7">
    <location>
        <begin position="98"/>
        <end position="123"/>
    </location>
</feature>
<name>A0A507B0N8_9PEZI</name>
<feature type="transmembrane region" description="Helical" evidence="7">
    <location>
        <begin position="220"/>
        <end position="244"/>
    </location>
</feature>
<feature type="transmembrane region" description="Helical" evidence="7">
    <location>
        <begin position="55"/>
        <end position="78"/>
    </location>
</feature>
<organism evidence="9 10">
    <name type="scientific">Thyridium curvatum</name>
    <dbReference type="NCBI Taxonomy" id="1093900"/>
    <lineage>
        <taxon>Eukaryota</taxon>
        <taxon>Fungi</taxon>
        <taxon>Dikarya</taxon>
        <taxon>Ascomycota</taxon>
        <taxon>Pezizomycotina</taxon>
        <taxon>Sordariomycetes</taxon>
        <taxon>Sordariomycetidae</taxon>
        <taxon>Thyridiales</taxon>
        <taxon>Thyridiaceae</taxon>
        <taxon>Thyridium</taxon>
    </lineage>
</organism>
<feature type="region of interest" description="Disordered" evidence="6">
    <location>
        <begin position="345"/>
        <end position="382"/>
    </location>
</feature>
<feature type="region of interest" description="Disordered" evidence="6">
    <location>
        <begin position="305"/>
        <end position="328"/>
    </location>
</feature>
<evidence type="ECO:0000313" key="10">
    <source>
        <dbReference type="Proteomes" id="UP000319257"/>
    </source>
</evidence>
<feature type="compositionally biased region" description="Polar residues" evidence="6">
    <location>
        <begin position="349"/>
        <end position="360"/>
    </location>
</feature>
<evidence type="ECO:0000256" key="6">
    <source>
        <dbReference type="SAM" id="MobiDB-lite"/>
    </source>
</evidence>
<accession>A0A507B0N8</accession>
<comment type="caution">
    <text evidence="9">The sequence shown here is derived from an EMBL/GenBank/DDBJ whole genome shotgun (WGS) entry which is preliminary data.</text>
</comment>
<evidence type="ECO:0000256" key="4">
    <source>
        <dbReference type="ARBA" id="ARBA00023136"/>
    </source>
</evidence>
<dbReference type="EMBL" id="SKBQ01000041">
    <property type="protein sequence ID" value="TPX12284.1"/>
    <property type="molecule type" value="Genomic_DNA"/>
</dbReference>
<dbReference type="Pfam" id="PF20684">
    <property type="entry name" value="Fung_rhodopsin"/>
    <property type="match status" value="1"/>
</dbReference>
<keyword evidence="10" id="KW-1185">Reference proteome</keyword>
<evidence type="ECO:0000256" key="5">
    <source>
        <dbReference type="ARBA" id="ARBA00038359"/>
    </source>
</evidence>
<gene>
    <name evidence="9" type="ORF">E0L32_006931</name>
</gene>
<reference evidence="9 10" key="1">
    <citation type="submission" date="2019-06" db="EMBL/GenBank/DDBJ databases">
        <title>Draft genome sequence of the filamentous fungus Phialemoniopsis curvata isolated from diesel fuel.</title>
        <authorList>
            <person name="Varaljay V.A."/>
            <person name="Lyon W.J."/>
            <person name="Crouch A.L."/>
            <person name="Drake C.E."/>
            <person name="Hollomon J.M."/>
            <person name="Nadeau L.J."/>
            <person name="Nunn H.S."/>
            <person name="Stevenson B.S."/>
            <person name="Bojanowski C.L."/>
            <person name="Crookes-Goodson W.J."/>
        </authorList>
    </citation>
    <scope>NUCLEOTIDE SEQUENCE [LARGE SCALE GENOMIC DNA]</scope>
    <source>
        <strain evidence="9 10">D216</strain>
    </source>
</reference>
<dbReference type="PANTHER" id="PTHR33048">
    <property type="entry name" value="PTH11-LIKE INTEGRAL MEMBRANE PROTEIN (AFU_ORTHOLOGUE AFUA_5G11245)"/>
    <property type="match status" value="1"/>
</dbReference>
<protein>
    <recommendedName>
        <fullName evidence="8">Rhodopsin domain-containing protein</fullName>
    </recommendedName>
</protein>
<dbReference type="InParanoid" id="A0A507B0N8"/>
<evidence type="ECO:0000256" key="7">
    <source>
        <dbReference type="SAM" id="Phobius"/>
    </source>
</evidence>
<evidence type="ECO:0000256" key="2">
    <source>
        <dbReference type="ARBA" id="ARBA00022692"/>
    </source>
</evidence>
<dbReference type="RefSeq" id="XP_030993995.1">
    <property type="nucleotide sequence ID" value="XM_031141618.1"/>
</dbReference>
<dbReference type="InterPro" id="IPR052337">
    <property type="entry name" value="SAT4-like"/>
</dbReference>
<feature type="transmembrane region" description="Helical" evidence="7">
    <location>
        <begin position="135"/>
        <end position="156"/>
    </location>
</feature>
<dbReference type="AlphaFoldDB" id="A0A507B0N8"/>
<feature type="transmembrane region" description="Helical" evidence="7">
    <location>
        <begin position="20"/>
        <end position="43"/>
    </location>
</feature>
<keyword evidence="4 7" id="KW-0472">Membrane</keyword>
<dbReference type="GO" id="GO:0016020">
    <property type="term" value="C:membrane"/>
    <property type="evidence" value="ECO:0007669"/>
    <property type="project" value="UniProtKB-SubCell"/>
</dbReference>
<comment type="similarity">
    <text evidence="5">Belongs to the SAT4 family.</text>
</comment>
<dbReference type="Proteomes" id="UP000319257">
    <property type="component" value="Unassembled WGS sequence"/>
</dbReference>
<dbReference type="STRING" id="1093900.A0A507B0N8"/>
<evidence type="ECO:0000313" key="9">
    <source>
        <dbReference type="EMBL" id="TPX12284.1"/>
    </source>
</evidence>
<keyword evidence="3 7" id="KW-1133">Transmembrane helix</keyword>
<dbReference type="GeneID" id="41974378"/>
<dbReference type="OrthoDB" id="10017208at2759"/>
<evidence type="ECO:0000259" key="8">
    <source>
        <dbReference type="Pfam" id="PF20684"/>
    </source>
</evidence>